<dbReference type="InterPro" id="IPR002678">
    <property type="entry name" value="DUF34/NIF3"/>
</dbReference>
<gene>
    <name evidence="3" type="ORF">CTheo_6049</name>
</gene>
<dbReference type="Pfam" id="PF01784">
    <property type="entry name" value="DUF34_NIF3"/>
    <property type="match status" value="1"/>
</dbReference>
<sequence length="292" mass="30697">MTAVRAVARAFERGIGPLRLAEAWDNVGLLIGDSLGITFSHHTLTRSGRVSYISSEPQPASLTTAVADEALSTPTSLIVSYHPPIFSGLKSLTLSNPLQRSLLRCAAEGISVFSPHTALDSVRDGVNDTLAASLGNLSSSNILGEEKEDDAGAGRIVTLSEPASLGEICNRVKSYCGLEYLQVGVPTRLSPSTTASDGLVRTVALCAGSGGSVLKGAKADVYLTGEMSHHEVLAAVAQGIAVILCGHSNTERPYLPVLQKKLQRTLDEDPELQGEKYEVVVSTSDADPLTVM</sequence>
<dbReference type="PANTHER" id="PTHR13799:SF13">
    <property type="entry name" value="NIF3-LIKE PROTEIN 1"/>
    <property type="match status" value="1"/>
</dbReference>
<protein>
    <submittedName>
        <fullName evidence="3">Protein NIF3</fullName>
    </submittedName>
</protein>
<evidence type="ECO:0000256" key="2">
    <source>
        <dbReference type="PIRSR" id="PIRSR602678-1"/>
    </source>
</evidence>
<accession>A0A5N5QFI7</accession>
<keyword evidence="4" id="KW-1185">Reference proteome</keyword>
<dbReference type="Gene3D" id="3.40.1390.30">
    <property type="entry name" value="NIF3 (NGG1p interacting factor 3)-like"/>
    <property type="match status" value="1"/>
</dbReference>
<feature type="binding site" evidence="2">
    <location>
        <position position="82"/>
    </location>
    <ligand>
        <name>a divalent metal cation</name>
        <dbReference type="ChEBI" id="CHEBI:60240"/>
        <label>1</label>
    </ligand>
</feature>
<feature type="binding site" evidence="2">
    <location>
        <position position="251"/>
    </location>
    <ligand>
        <name>a divalent metal cation</name>
        <dbReference type="ChEBI" id="CHEBI:60240"/>
        <label>1</label>
    </ligand>
</feature>
<evidence type="ECO:0000313" key="4">
    <source>
        <dbReference type="Proteomes" id="UP000383932"/>
    </source>
</evidence>
<comment type="similarity">
    <text evidence="1">Belongs to the GTP cyclohydrolase I type 2/NIF3 family.</text>
</comment>
<organism evidence="3 4">
    <name type="scientific">Ceratobasidium theobromae</name>
    <dbReference type="NCBI Taxonomy" id="1582974"/>
    <lineage>
        <taxon>Eukaryota</taxon>
        <taxon>Fungi</taxon>
        <taxon>Dikarya</taxon>
        <taxon>Basidiomycota</taxon>
        <taxon>Agaricomycotina</taxon>
        <taxon>Agaricomycetes</taxon>
        <taxon>Cantharellales</taxon>
        <taxon>Ceratobasidiaceae</taxon>
        <taxon>Ceratobasidium</taxon>
    </lineage>
</organism>
<dbReference type="NCBIfam" id="TIGR00486">
    <property type="entry name" value="YbgI_SA1388"/>
    <property type="match status" value="1"/>
</dbReference>
<dbReference type="Proteomes" id="UP000383932">
    <property type="component" value="Unassembled WGS sequence"/>
</dbReference>
<evidence type="ECO:0000256" key="1">
    <source>
        <dbReference type="ARBA" id="ARBA00006964"/>
    </source>
</evidence>
<dbReference type="EMBL" id="SSOP01000165">
    <property type="protein sequence ID" value="KAB5590500.1"/>
    <property type="molecule type" value="Genomic_DNA"/>
</dbReference>
<dbReference type="AlphaFoldDB" id="A0A5N5QFI7"/>
<feature type="binding site" evidence="2">
    <location>
        <position position="247"/>
    </location>
    <ligand>
        <name>a divalent metal cation</name>
        <dbReference type="ChEBI" id="CHEBI:60240"/>
        <label>1</label>
    </ligand>
</feature>
<dbReference type="InterPro" id="IPR036069">
    <property type="entry name" value="DUF34/NIF3_sf"/>
</dbReference>
<comment type="caution">
    <text evidence="3">The sequence shown here is derived from an EMBL/GenBank/DDBJ whole genome shotgun (WGS) entry which is preliminary data.</text>
</comment>
<dbReference type="OrthoDB" id="3345469at2759"/>
<dbReference type="GO" id="GO:0046872">
    <property type="term" value="F:metal ion binding"/>
    <property type="evidence" value="ECO:0007669"/>
    <property type="project" value="UniProtKB-KW"/>
</dbReference>
<dbReference type="SUPFAM" id="SSF102705">
    <property type="entry name" value="NIF3 (NGG1p interacting factor 3)-like"/>
    <property type="match status" value="1"/>
</dbReference>
<dbReference type="GO" id="GO:0005739">
    <property type="term" value="C:mitochondrion"/>
    <property type="evidence" value="ECO:0007669"/>
    <property type="project" value="TreeGrafter"/>
</dbReference>
<proteinExistence type="inferred from homology"/>
<evidence type="ECO:0000313" key="3">
    <source>
        <dbReference type="EMBL" id="KAB5590500.1"/>
    </source>
</evidence>
<name>A0A5N5QFI7_9AGAM</name>
<keyword evidence="2" id="KW-0479">Metal-binding</keyword>
<dbReference type="FunFam" id="3.40.1390.30:FF:000001">
    <property type="entry name" value="GTP cyclohydrolase 1 type 2"/>
    <property type="match status" value="1"/>
</dbReference>
<feature type="binding site" evidence="2">
    <location>
        <position position="120"/>
    </location>
    <ligand>
        <name>a divalent metal cation</name>
        <dbReference type="ChEBI" id="CHEBI:60240"/>
        <label>1</label>
    </ligand>
</feature>
<dbReference type="PANTHER" id="PTHR13799">
    <property type="entry name" value="NGG1 INTERACTING FACTOR 3"/>
    <property type="match status" value="1"/>
</dbReference>
<reference evidence="3 4" key="1">
    <citation type="journal article" date="2019" name="Fungal Biol. Biotechnol.">
        <title>Draft genome sequence of fastidious pathogen Ceratobasidium theobromae, which causes vascular-streak dieback in Theobroma cacao.</title>
        <authorList>
            <person name="Ali S.S."/>
            <person name="Asman A."/>
            <person name="Shao J."/>
            <person name="Firmansyah A.P."/>
            <person name="Susilo A.W."/>
            <person name="Rosmana A."/>
            <person name="McMahon P."/>
            <person name="Junaid M."/>
            <person name="Guest D."/>
            <person name="Kheng T.Y."/>
            <person name="Meinhardt L.W."/>
            <person name="Bailey B.A."/>
        </authorList>
    </citation>
    <scope>NUCLEOTIDE SEQUENCE [LARGE SCALE GENOMIC DNA]</scope>
    <source>
        <strain evidence="3 4">CT2</strain>
    </source>
</reference>